<dbReference type="EC" id="1.1.99.39" evidence="9"/>
<evidence type="ECO:0000313" key="14">
    <source>
        <dbReference type="EMBL" id="CAG9814443.1"/>
    </source>
</evidence>
<evidence type="ECO:0000256" key="7">
    <source>
        <dbReference type="ARBA" id="ARBA00023002"/>
    </source>
</evidence>
<dbReference type="Pfam" id="PF01565">
    <property type="entry name" value="FAD_binding_4"/>
    <property type="match status" value="1"/>
</dbReference>
<dbReference type="InterPro" id="IPR006094">
    <property type="entry name" value="Oxid_FAD_bind_N"/>
</dbReference>
<reference evidence="14" key="1">
    <citation type="submission" date="2022-01" db="EMBL/GenBank/DDBJ databases">
        <authorList>
            <person name="King R."/>
        </authorList>
    </citation>
    <scope>NUCLEOTIDE SEQUENCE</scope>
</reference>
<keyword evidence="6" id="KW-0274">FAD</keyword>
<dbReference type="InterPro" id="IPR004113">
    <property type="entry name" value="FAD-bd_oxidored_4_C"/>
</dbReference>
<evidence type="ECO:0000313" key="15">
    <source>
        <dbReference type="Proteomes" id="UP001153737"/>
    </source>
</evidence>
<dbReference type="SUPFAM" id="SSF56176">
    <property type="entry name" value="FAD-binding/transporter-associated domain-like"/>
    <property type="match status" value="1"/>
</dbReference>
<dbReference type="Gene3D" id="3.30.465.10">
    <property type="match status" value="1"/>
</dbReference>
<evidence type="ECO:0000256" key="5">
    <source>
        <dbReference type="ARBA" id="ARBA00022630"/>
    </source>
</evidence>
<organism evidence="14 15">
    <name type="scientific">Phaedon cochleariae</name>
    <name type="common">Mustard beetle</name>
    <dbReference type="NCBI Taxonomy" id="80249"/>
    <lineage>
        <taxon>Eukaryota</taxon>
        <taxon>Metazoa</taxon>
        <taxon>Ecdysozoa</taxon>
        <taxon>Arthropoda</taxon>
        <taxon>Hexapoda</taxon>
        <taxon>Insecta</taxon>
        <taxon>Pterygota</taxon>
        <taxon>Neoptera</taxon>
        <taxon>Endopterygota</taxon>
        <taxon>Coleoptera</taxon>
        <taxon>Polyphaga</taxon>
        <taxon>Cucujiformia</taxon>
        <taxon>Chrysomeloidea</taxon>
        <taxon>Chrysomelidae</taxon>
        <taxon>Chrysomelinae</taxon>
        <taxon>Chrysomelini</taxon>
        <taxon>Phaedon</taxon>
    </lineage>
</organism>
<feature type="domain" description="FAD-binding PCMH-type" evidence="13">
    <location>
        <begin position="82"/>
        <end position="261"/>
    </location>
</feature>
<comment type="function">
    <text evidence="11">Catalyzes the oxidation of D-2-hydroxyglutarate (D-2-HG) to alpha-ketoglutarate. Also catalyzes the oxidation of other D-2-hydroxyacids, such as D-malate (D-MAL) and D-lactate (D-LAC). Exhibits high activities towards D-2-HG and D-MAL but a very weak activity towards D-LAC.</text>
</comment>
<comment type="cofactor">
    <cofactor evidence="1">
        <name>FAD</name>
        <dbReference type="ChEBI" id="CHEBI:57692"/>
    </cofactor>
</comment>
<reference evidence="14" key="2">
    <citation type="submission" date="2022-10" db="EMBL/GenBank/DDBJ databases">
        <authorList>
            <consortium name="ENA_rothamsted_submissions"/>
            <consortium name="culmorum"/>
            <person name="King R."/>
        </authorList>
    </citation>
    <scope>NUCLEOTIDE SEQUENCE</scope>
</reference>
<dbReference type="Gene3D" id="3.30.43.10">
    <property type="entry name" value="Uridine Diphospho-n-acetylenolpyruvylglucosamine Reductase, domain 2"/>
    <property type="match status" value="1"/>
</dbReference>
<dbReference type="Gene3D" id="3.30.70.2740">
    <property type="match status" value="1"/>
</dbReference>
<dbReference type="GO" id="GO:0005777">
    <property type="term" value="C:peroxisome"/>
    <property type="evidence" value="ECO:0007669"/>
    <property type="project" value="UniProtKB-SubCell"/>
</dbReference>
<keyword evidence="8" id="KW-0576">Peroxisome</keyword>
<dbReference type="InterPro" id="IPR036318">
    <property type="entry name" value="FAD-bd_PCMH-like_sf"/>
</dbReference>
<sequence>MFSKLCNTQQVRICVRKSLGVNRRNIRTKPDFTKNTFQVSRGDYNHLLDEHVKYFRSLLGDNRVVMDLSDLEKYNVDWFLQVRGCSSVVLKPKNSEEVSRILSFCNKERLAVCPQGGNTNVVGAAVPVFDEIIISTELMNDIISMDDNSGILTCQAGCILENLDDFLAKRGFIVPLDIGAKGSCHIGGNVSTNAGGMRLLRYGNMHGNVLGLEVVKADGTIVDCLSSLKKDNTGYHLKHLFIGSEGTLGIVTKVSLQCPSRPTSRNVAFLGLQNFEKVLKTFRLAKVKLGEILSAIEVMDDTTMDFIKERNHQCSPIGDYPFYLMIETAGSNERHDEEKLDGFFEESMQKGLVLNGTVASEPNKIESIWSIRENITNGYKSCGGAVLYYDISLPLDNYYRIVDEMRIHMGQSCVRVFGYGHLGDGNIHLQIQLKEYSDELKRHVEPYIYERITALKGSISAEHGIGFMKAKYLDMVKPKSSLNLMREMKRLMDPQGILNPYKVFQ</sequence>
<dbReference type="PANTHER" id="PTHR43716">
    <property type="entry name" value="D-2-HYDROXYGLUTARATE DEHYDROGENASE, MITOCHONDRIAL"/>
    <property type="match status" value="1"/>
</dbReference>
<evidence type="ECO:0000256" key="3">
    <source>
        <dbReference type="ARBA" id="ARBA00008000"/>
    </source>
</evidence>
<evidence type="ECO:0000256" key="2">
    <source>
        <dbReference type="ARBA" id="ARBA00004275"/>
    </source>
</evidence>
<comment type="similarity">
    <text evidence="3">Belongs to the FAD-binding oxidoreductase/transferase type 4 family.</text>
</comment>
<dbReference type="InterPro" id="IPR016164">
    <property type="entry name" value="FAD-linked_Oxase-like_C"/>
</dbReference>
<dbReference type="AlphaFoldDB" id="A0A9N9X0X2"/>
<evidence type="ECO:0000256" key="10">
    <source>
        <dbReference type="ARBA" id="ARBA00039639"/>
    </source>
</evidence>
<keyword evidence="15" id="KW-1185">Reference proteome</keyword>
<dbReference type="Pfam" id="PF02913">
    <property type="entry name" value="FAD-oxidase_C"/>
    <property type="match status" value="1"/>
</dbReference>
<evidence type="ECO:0000259" key="13">
    <source>
        <dbReference type="PROSITE" id="PS51387"/>
    </source>
</evidence>
<dbReference type="EMBL" id="OU896716">
    <property type="protein sequence ID" value="CAG9814443.1"/>
    <property type="molecule type" value="Genomic_DNA"/>
</dbReference>
<dbReference type="InterPro" id="IPR016166">
    <property type="entry name" value="FAD-bd_PCMH"/>
</dbReference>
<evidence type="ECO:0000256" key="12">
    <source>
        <dbReference type="ARBA" id="ARBA00049267"/>
    </source>
</evidence>
<evidence type="ECO:0000256" key="11">
    <source>
        <dbReference type="ARBA" id="ARBA00045410"/>
    </source>
</evidence>
<protein>
    <recommendedName>
        <fullName evidence="10">D-2-hydroxyglutarate dehydrogenase, mitochondrial</fullName>
        <ecNumber evidence="9">1.1.99.39</ecNumber>
    </recommendedName>
</protein>
<evidence type="ECO:0000256" key="6">
    <source>
        <dbReference type="ARBA" id="ARBA00022827"/>
    </source>
</evidence>
<dbReference type="InterPro" id="IPR016167">
    <property type="entry name" value="FAD-bd_PCMH_sub1"/>
</dbReference>
<name>A0A9N9X0X2_PHACE</name>
<dbReference type="SUPFAM" id="SSF55103">
    <property type="entry name" value="FAD-linked oxidases, C-terminal domain"/>
    <property type="match status" value="1"/>
</dbReference>
<dbReference type="GO" id="GO:0071949">
    <property type="term" value="F:FAD binding"/>
    <property type="evidence" value="ECO:0007669"/>
    <property type="project" value="InterPro"/>
</dbReference>
<dbReference type="FunFam" id="1.10.45.10:FF:000001">
    <property type="entry name" value="D-lactate dehydrogenase mitochondrial"/>
    <property type="match status" value="1"/>
</dbReference>
<dbReference type="Proteomes" id="UP001153737">
    <property type="component" value="Chromosome 10"/>
</dbReference>
<evidence type="ECO:0000256" key="8">
    <source>
        <dbReference type="ARBA" id="ARBA00023140"/>
    </source>
</evidence>
<comment type="subunit">
    <text evidence="4">Homodimer.</text>
</comment>
<dbReference type="GO" id="GO:0051990">
    <property type="term" value="F:(R)-2-hydroxyglutarate dehydrogenase activity"/>
    <property type="evidence" value="ECO:0007669"/>
    <property type="project" value="UniProtKB-EC"/>
</dbReference>
<dbReference type="FunFam" id="3.30.465.10:FF:000001">
    <property type="entry name" value="D-2-hydroxyglutarate dehydrogenase, mitochondrial"/>
    <property type="match status" value="1"/>
</dbReference>
<evidence type="ECO:0000256" key="4">
    <source>
        <dbReference type="ARBA" id="ARBA00011738"/>
    </source>
</evidence>
<dbReference type="FunFam" id="3.30.43.10:FF:000011">
    <property type="entry name" value="D-lactate dehydrogenase (Cytochrome)"/>
    <property type="match status" value="1"/>
</dbReference>
<dbReference type="Gene3D" id="3.30.70.2190">
    <property type="match status" value="1"/>
</dbReference>
<comment type="subcellular location">
    <subcellularLocation>
        <location evidence="2">Peroxisome</location>
    </subcellularLocation>
</comment>
<dbReference type="InterPro" id="IPR051264">
    <property type="entry name" value="FAD-oxidored/transferase_4"/>
</dbReference>
<keyword evidence="5" id="KW-0285">Flavoprotein</keyword>
<dbReference type="Gene3D" id="1.10.45.10">
    <property type="entry name" value="Vanillyl-alcohol Oxidase, Chain A, domain 4"/>
    <property type="match status" value="1"/>
</dbReference>
<dbReference type="PROSITE" id="PS51387">
    <property type="entry name" value="FAD_PCMH"/>
    <property type="match status" value="1"/>
</dbReference>
<accession>A0A9N9X0X2</accession>
<comment type="catalytic activity">
    <reaction evidence="12">
        <text>(R)-malate + A = oxaloacetate + AH2</text>
        <dbReference type="Rhea" id="RHEA:67460"/>
        <dbReference type="ChEBI" id="CHEBI:13193"/>
        <dbReference type="ChEBI" id="CHEBI:15588"/>
        <dbReference type="ChEBI" id="CHEBI:16452"/>
        <dbReference type="ChEBI" id="CHEBI:17499"/>
    </reaction>
    <physiologicalReaction direction="left-to-right" evidence="12">
        <dbReference type="Rhea" id="RHEA:67461"/>
    </physiologicalReaction>
</comment>
<keyword evidence="7" id="KW-0560">Oxidoreductase</keyword>
<dbReference type="InterPro" id="IPR016169">
    <property type="entry name" value="FAD-bd_PCMH_sub2"/>
</dbReference>
<dbReference type="FunFam" id="3.30.70.2190:FF:000001">
    <property type="entry name" value="D-2-hydroxyglutarate dehydrogenase mitochondrial"/>
    <property type="match status" value="1"/>
</dbReference>
<evidence type="ECO:0000256" key="9">
    <source>
        <dbReference type="ARBA" id="ARBA00039003"/>
    </source>
</evidence>
<gene>
    <name evidence="14" type="ORF">PHAECO_LOCUS1615</name>
</gene>
<dbReference type="InterPro" id="IPR016171">
    <property type="entry name" value="Vanillyl_alc_oxidase_C-sub2"/>
</dbReference>
<dbReference type="OrthoDB" id="5332616at2759"/>
<proteinExistence type="inferred from homology"/>
<dbReference type="PANTHER" id="PTHR43716:SF1">
    <property type="entry name" value="D-2-HYDROXYGLUTARATE DEHYDROGENASE, MITOCHONDRIAL"/>
    <property type="match status" value="1"/>
</dbReference>
<evidence type="ECO:0000256" key="1">
    <source>
        <dbReference type="ARBA" id="ARBA00001974"/>
    </source>
</evidence>
<dbReference type="GO" id="GO:0005739">
    <property type="term" value="C:mitochondrion"/>
    <property type="evidence" value="ECO:0007669"/>
    <property type="project" value="TreeGrafter"/>
</dbReference>